<dbReference type="Gene3D" id="3.90.550.10">
    <property type="entry name" value="Spore Coat Polysaccharide Biosynthesis Protein SpsA, Chain A"/>
    <property type="match status" value="1"/>
</dbReference>
<dbReference type="PATRIC" id="fig|1353534.3.peg.3942"/>
<keyword evidence="4 6" id="KW-0808">Transferase</keyword>
<evidence type="ECO:0000256" key="3">
    <source>
        <dbReference type="ARBA" id="ARBA00022676"/>
    </source>
</evidence>
<dbReference type="Pfam" id="PF00535">
    <property type="entry name" value="Glycos_transf_2"/>
    <property type="match status" value="1"/>
</dbReference>
<accession>A0A1A6AIL1</accession>
<proteinExistence type="inferred from homology"/>
<protein>
    <submittedName>
        <fullName evidence="6">Putative glycosyl transferase</fullName>
    </submittedName>
</protein>
<dbReference type="Proteomes" id="UP000093954">
    <property type="component" value="Unassembled WGS sequence"/>
</dbReference>
<dbReference type="PANTHER" id="PTHR43179">
    <property type="entry name" value="RHAMNOSYLTRANSFERASE WBBL"/>
    <property type="match status" value="1"/>
</dbReference>
<dbReference type="EMBL" id="LROS01000077">
    <property type="protein sequence ID" value="OBR89892.1"/>
    <property type="molecule type" value="Genomic_DNA"/>
</dbReference>
<dbReference type="GO" id="GO:0016757">
    <property type="term" value="F:glycosyltransferase activity"/>
    <property type="evidence" value="ECO:0007669"/>
    <property type="project" value="UniProtKB-KW"/>
</dbReference>
<comment type="similarity">
    <text evidence="2">Belongs to the glycosyltransferase 2 family.</text>
</comment>
<keyword evidence="7" id="KW-1185">Reference proteome</keyword>
<evidence type="ECO:0000256" key="4">
    <source>
        <dbReference type="ARBA" id="ARBA00022679"/>
    </source>
</evidence>
<keyword evidence="3" id="KW-0328">Glycosyltransferase</keyword>
<dbReference type="PANTHER" id="PTHR43179:SF12">
    <property type="entry name" value="GALACTOFURANOSYLTRANSFERASE GLFT2"/>
    <property type="match status" value="1"/>
</dbReference>
<dbReference type="RefSeq" id="WP_083985806.1">
    <property type="nucleotide sequence ID" value="NZ_LROS01000077.1"/>
</dbReference>
<evidence type="ECO:0000256" key="1">
    <source>
        <dbReference type="ARBA" id="ARBA00004776"/>
    </source>
</evidence>
<name>A0A1A6AIL1_9CLOT</name>
<feature type="domain" description="Glycosyltransferase 2-like" evidence="5">
    <location>
        <begin position="11"/>
        <end position="164"/>
    </location>
</feature>
<sequence length="276" mass="31481">MKGFDGMRILVLFTCFNRKDKTLTCVNTLITNNNIDLDFIVVDDSSSDGTTEALEKYHNIEVITGTGNLFYSGGMRVAIEAAKRRNLADYDYVMFINDDVRFYDLAVSKLVDYLAGEQAILVGATCDDTGKLSYGGSIKTSKWRPRYKNVMSGTERVYCDTFCANCVLIPKEIFRKLDNIDPVYHHAMGDFDYGCEARRNGVQIIASDFFVGVCNDNSRDNTWRDSNLSIRARIRKKESPKGLPIKEWFYYLKKNHSILTAIIYSISAYVKIFLKR</sequence>
<dbReference type="InterPro" id="IPR029044">
    <property type="entry name" value="Nucleotide-diphossugar_trans"/>
</dbReference>
<dbReference type="AlphaFoldDB" id="A0A1A6AIL1"/>
<dbReference type="InterPro" id="IPR001173">
    <property type="entry name" value="Glyco_trans_2-like"/>
</dbReference>
<evidence type="ECO:0000313" key="6">
    <source>
        <dbReference type="EMBL" id="OBR89892.1"/>
    </source>
</evidence>
<evidence type="ECO:0000313" key="7">
    <source>
        <dbReference type="Proteomes" id="UP000093954"/>
    </source>
</evidence>
<dbReference type="SUPFAM" id="SSF53448">
    <property type="entry name" value="Nucleotide-diphospho-sugar transferases"/>
    <property type="match status" value="1"/>
</dbReference>
<reference evidence="6 7" key="1">
    <citation type="journal article" date="2012" name="Front. Microbiol.">
        <title>Draft Genome Sequence of the Virulent Strain 01-B526 of the Fish Pathogen Aeromonas salmonicida.</title>
        <authorList>
            <person name="Charette S.J."/>
            <person name="Brochu F."/>
            <person name="Boyle B."/>
            <person name="Filion G."/>
            <person name="Tanaka K.H."/>
            <person name="Derome N."/>
        </authorList>
    </citation>
    <scope>NUCLEOTIDE SEQUENCE [LARGE SCALE GENOMIC DNA]</scope>
    <source>
        <strain evidence="6 7">P11</strain>
    </source>
</reference>
<evidence type="ECO:0000256" key="2">
    <source>
        <dbReference type="ARBA" id="ARBA00006739"/>
    </source>
</evidence>
<evidence type="ECO:0000259" key="5">
    <source>
        <dbReference type="Pfam" id="PF00535"/>
    </source>
</evidence>
<gene>
    <name evidence="6" type="ORF">CLRAG_38690</name>
</gene>
<comment type="pathway">
    <text evidence="1">Cell wall biogenesis; cell wall polysaccharide biosynthesis.</text>
</comment>
<comment type="caution">
    <text evidence="6">The sequence shown here is derived from an EMBL/GenBank/DDBJ whole genome shotgun (WGS) entry which is preliminary data.</text>
</comment>
<organism evidence="6 7">
    <name type="scientific">Clostridium ragsdalei P11</name>
    <dbReference type="NCBI Taxonomy" id="1353534"/>
    <lineage>
        <taxon>Bacteria</taxon>
        <taxon>Bacillati</taxon>
        <taxon>Bacillota</taxon>
        <taxon>Clostridia</taxon>
        <taxon>Eubacteriales</taxon>
        <taxon>Clostridiaceae</taxon>
        <taxon>Clostridium</taxon>
    </lineage>
</organism>